<protein>
    <submittedName>
        <fullName evidence="1">Uncharacterized protein</fullName>
    </submittedName>
</protein>
<gene>
    <name evidence="1" type="ORF">MERR_LOCUS11230</name>
</gene>
<reference evidence="1" key="1">
    <citation type="submission" date="2020-01" db="EMBL/GenBank/DDBJ databases">
        <authorList>
            <person name="Mishra B."/>
        </authorList>
    </citation>
    <scope>NUCLEOTIDE SEQUENCE [LARGE SCALE GENOMIC DNA]</scope>
</reference>
<keyword evidence="2" id="KW-1185">Reference proteome</keyword>
<comment type="caution">
    <text evidence="1">The sequence shown here is derived from an EMBL/GenBank/DDBJ whole genome shotgun (WGS) entry which is preliminary data.</text>
</comment>
<proteinExistence type="predicted"/>
<sequence>MNIKGGCDTPLILAKLHGIGSGYVEAEAFGSAEASFKKKVGSGNDFTAIPQRFRFRFRFRRGNRSLGHASMLRRILGRPFLATAGAIMDFQTGESL</sequence>
<evidence type="ECO:0000313" key="2">
    <source>
        <dbReference type="Proteomes" id="UP000467841"/>
    </source>
</evidence>
<dbReference type="AlphaFoldDB" id="A0A6D2I650"/>
<dbReference type="EMBL" id="CACVBM020000854">
    <property type="protein sequence ID" value="CAA7023995.1"/>
    <property type="molecule type" value="Genomic_DNA"/>
</dbReference>
<accession>A0A6D2I650</accession>
<evidence type="ECO:0000313" key="1">
    <source>
        <dbReference type="EMBL" id="CAA7023995.1"/>
    </source>
</evidence>
<name>A0A6D2I650_9BRAS</name>
<dbReference type="Proteomes" id="UP000467841">
    <property type="component" value="Unassembled WGS sequence"/>
</dbReference>
<organism evidence="1 2">
    <name type="scientific">Microthlaspi erraticum</name>
    <dbReference type="NCBI Taxonomy" id="1685480"/>
    <lineage>
        <taxon>Eukaryota</taxon>
        <taxon>Viridiplantae</taxon>
        <taxon>Streptophyta</taxon>
        <taxon>Embryophyta</taxon>
        <taxon>Tracheophyta</taxon>
        <taxon>Spermatophyta</taxon>
        <taxon>Magnoliopsida</taxon>
        <taxon>eudicotyledons</taxon>
        <taxon>Gunneridae</taxon>
        <taxon>Pentapetalae</taxon>
        <taxon>rosids</taxon>
        <taxon>malvids</taxon>
        <taxon>Brassicales</taxon>
        <taxon>Brassicaceae</taxon>
        <taxon>Coluteocarpeae</taxon>
        <taxon>Microthlaspi</taxon>
    </lineage>
</organism>